<dbReference type="InterPro" id="IPR001647">
    <property type="entry name" value="HTH_TetR"/>
</dbReference>
<dbReference type="Pfam" id="PF21597">
    <property type="entry name" value="TetR_C_43"/>
    <property type="match status" value="1"/>
</dbReference>
<feature type="domain" description="HTH tetR-type" evidence="6">
    <location>
        <begin position="14"/>
        <end position="73"/>
    </location>
</feature>
<dbReference type="Pfam" id="PF00440">
    <property type="entry name" value="TetR_N"/>
    <property type="match status" value="1"/>
</dbReference>
<feature type="region of interest" description="Disordered" evidence="5">
    <location>
        <begin position="182"/>
        <end position="208"/>
    </location>
</feature>
<dbReference type="PRINTS" id="PR00455">
    <property type="entry name" value="HTHTETR"/>
</dbReference>
<dbReference type="SUPFAM" id="SSF46689">
    <property type="entry name" value="Homeodomain-like"/>
    <property type="match status" value="1"/>
</dbReference>
<organism evidence="7 8">
    <name type="scientific">Streptacidiphilus cavernicola</name>
    <dbReference type="NCBI Taxonomy" id="3342716"/>
    <lineage>
        <taxon>Bacteria</taxon>
        <taxon>Bacillati</taxon>
        <taxon>Actinomycetota</taxon>
        <taxon>Actinomycetes</taxon>
        <taxon>Kitasatosporales</taxon>
        <taxon>Streptomycetaceae</taxon>
        <taxon>Streptacidiphilus</taxon>
    </lineage>
</organism>
<gene>
    <name evidence="7" type="ORF">ACEZDJ_09725</name>
</gene>
<comment type="caution">
    <text evidence="7">The sequence shown here is derived from an EMBL/GenBank/DDBJ whole genome shotgun (WGS) entry which is preliminary data.</text>
</comment>
<evidence type="ECO:0000256" key="4">
    <source>
        <dbReference type="PROSITE-ProRule" id="PRU00335"/>
    </source>
</evidence>
<keyword evidence="3" id="KW-0804">Transcription</keyword>
<evidence type="ECO:0000256" key="2">
    <source>
        <dbReference type="ARBA" id="ARBA00023125"/>
    </source>
</evidence>
<keyword evidence="1" id="KW-0805">Transcription regulation</keyword>
<dbReference type="PANTHER" id="PTHR30055">
    <property type="entry name" value="HTH-TYPE TRANSCRIPTIONAL REGULATOR RUTR"/>
    <property type="match status" value="1"/>
</dbReference>
<evidence type="ECO:0000256" key="3">
    <source>
        <dbReference type="ARBA" id="ARBA00023163"/>
    </source>
</evidence>
<evidence type="ECO:0000259" key="6">
    <source>
        <dbReference type="PROSITE" id="PS50977"/>
    </source>
</evidence>
<dbReference type="EMBL" id="JBHEZZ010000004">
    <property type="protein sequence ID" value="MFC1401566.1"/>
    <property type="molecule type" value="Genomic_DNA"/>
</dbReference>
<proteinExistence type="predicted"/>
<evidence type="ECO:0000256" key="1">
    <source>
        <dbReference type="ARBA" id="ARBA00023015"/>
    </source>
</evidence>
<evidence type="ECO:0000313" key="8">
    <source>
        <dbReference type="Proteomes" id="UP001592528"/>
    </source>
</evidence>
<dbReference type="InterPro" id="IPR050109">
    <property type="entry name" value="HTH-type_TetR-like_transc_reg"/>
</dbReference>
<dbReference type="InterPro" id="IPR036271">
    <property type="entry name" value="Tet_transcr_reg_TetR-rel_C_sf"/>
</dbReference>
<dbReference type="RefSeq" id="WP_051726026.1">
    <property type="nucleotide sequence ID" value="NZ_JBHEZZ010000004.1"/>
</dbReference>
<reference evidence="7 8" key="1">
    <citation type="submission" date="2024-09" db="EMBL/GenBank/DDBJ databases">
        <authorList>
            <person name="Lee S.D."/>
        </authorList>
    </citation>
    <scope>NUCLEOTIDE SEQUENCE [LARGE SCALE GENOMIC DNA]</scope>
    <source>
        <strain evidence="7 8">N1-5</strain>
    </source>
</reference>
<dbReference type="SUPFAM" id="SSF48498">
    <property type="entry name" value="Tetracyclin repressor-like, C-terminal domain"/>
    <property type="match status" value="1"/>
</dbReference>
<dbReference type="PROSITE" id="PS50977">
    <property type="entry name" value="HTH_TETR_2"/>
    <property type="match status" value="1"/>
</dbReference>
<protein>
    <submittedName>
        <fullName evidence="7">TetR/AcrR family transcriptional regulator</fullName>
    </submittedName>
</protein>
<dbReference type="InterPro" id="IPR049445">
    <property type="entry name" value="TetR_SbtR-like_C"/>
</dbReference>
<accession>A0ABV6UJD7</accession>
<name>A0ABV6UJD7_9ACTN</name>
<sequence length="208" mass="22851">MDQPEGRPMRRDAARNHRLVLDAALDVISEHGTDASMELIASRAGVGVGTVYRRFPNKEALIDALVVTLLEQLINAADQELARDEASGLENFLRILGNHFSRHRGYIDKLVSHTRQECAEHLRDLIDQLLAQAQRHGRIRPEITLGDVQATIWGVRGVVESAGAVAPDAWERHLDIHLAGLRAPEPPSTRPPVSRADLARISGAPRGA</sequence>
<dbReference type="PANTHER" id="PTHR30055:SF234">
    <property type="entry name" value="HTH-TYPE TRANSCRIPTIONAL REGULATOR BETI"/>
    <property type="match status" value="1"/>
</dbReference>
<dbReference type="Gene3D" id="1.10.357.10">
    <property type="entry name" value="Tetracycline Repressor, domain 2"/>
    <property type="match status" value="1"/>
</dbReference>
<evidence type="ECO:0000313" key="7">
    <source>
        <dbReference type="EMBL" id="MFC1401566.1"/>
    </source>
</evidence>
<keyword evidence="8" id="KW-1185">Reference proteome</keyword>
<evidence type="ECO:0000256" key="5">
    <source>
        <dbReference type="SAM" id="MobiDB-lite"/>
    </source>
</evidence>
<keyword evidence="2 4" id="KW-0238">DNA-binding</keyword>
<feature type="DNA-binding region" description="H-T-H motif" evidence="4">
    <location>
        <begin position="36"/>
        <end position="55"/>
    </location>
</feature>
<dbReference type="InterPro" id="IPR009057">
    <property type="entry name" value="Homeodomain-like_sf"/>
</dbReference>
<dbReference type="Proteomes" id="UP001592528">
    <property type="component" value="Unassembled WGS sequence"/>
</dbReference>